<organism evidence="3 4">
    <name type="scientific">Roseicyclus mahoneyensis</name>
    <dbReference type="NCBI Taxonomy" id="164332"/>
    <lineage>
        <taxon>Bacteria</taxon>
        <taxon>Pseudomonadati</taxon>
        <taxon>Pseudomonadota</taxon>
        <taxon>Alphaproteobacteria</taxon>
        <taxon>Rhodobacterales</taxon>
        <taxon>Roseobacteraceae</taxon>
        <taxon>Roseicyclus</taxon>
    </lineage>
</organism>
<protein>
    <submittedName>
        <fullName evidence="3">PH (Pleckstrin Homology) domain-containing protein</fullName>
    </submittedName>
</protein>
<feature type="transmembrane region" description="Helical" evidence="1">
    <location>
        <begin position="43"/>
        <end position="61"/>
    </location>
</feature>
<name>A0A316GKY8_9RHOB</name>
<dbReference type="Pfam" id="PF03703">
    <property type="entry name" value="bPH_2"/>
    <property type="match status" value="1"/>
</dbReference>
<dbReference type="EMBL" id="QGGW01000002">
    <property type="protein sequence ID" value="PWK61543.1"/>
    <property type="molecule type" value="Genomic_DNA"/>
</dbReference>
<reference evidence="3 4" key="1">
    <citation type="submission" date="2018-05" db="EMBL/GenBank/DDBJ databases">
        <title>Genomic Encyclopedia of Type Strains, Phase IV (KMG-IV): sequencing the most valuable type-strain genomes for metagenomic binning, comparative biology and taxonomic classification.</title>
        <authorList>
            <person name="Goeker M."/>
        </authorList>
    </citation>
    <scope>NUCLEOTIDE SEQUENCE [LARGE SCALE GENOMIC DNA]</scope>
    <source>
        <strain evidence="3 4">DSM 16097</strain>
    </source>
</reference>
<dbReference type="OrthoDB" id="7345733at2"/>
<keyword evidence="4" id="KW-1185">Reference proteome</keyword>
<evidence type="ECO:0000313" key="3">
    <source>
        <dbReference type="EMBL" id="PWK61543.1"/>
    </source>
</evidence>
<keyword evidence="1" id="KW-1133">Transmembrane helix</keyword>
<dbReference type="InterPro" id="IPR005182">
    <property type="entry name" value="YdbS-like_PH"/>
</dbReference>
<keyword evidence="1" id="KW-0812">Transmembrane</keyword>
<dbReference type="NCBIfam" id="NF040894">
    <property type="entry name" value="puhB_PGC"/>
    <property type="match status" value="1"/>
</dbReference>
<accession>A0A316GKY8</accession>
<dbReference type="AlphaFoldDB" id="A0A316GKY8"/>
<gene>
    <name evidence="3" type="ORF">C7455_102232</name>
</gene>
<feature type="domain" description="YdbS-like PH" evidence="2">
    <location>
        <begin position="100"/>
        <end position="189"/>
    </location>
</feature>
<keyword evidence="1" id="KW-0472">Membrane</keyword>
<proteinExistence type="predicted"/>
<dbReference type="InterPro" id="IPR054839">
    <property type="entry name" value="puhB_PGC"/>
</dbReference>
<evidence type="ECO:0000313" key="4">
    <source>
        <dbReference type="Proteomes" id="UP000245708"/>
    </source>
</evidence>
<sequence>MSNKHHDDFASEPVWGLPEALPAGEKILWQGQPAWWPLLKESLSLWWVAGYFTFLFAWRTIGGAATESWTESATAASFFLVLGLIVCALLLIVAIMQAKSTVYTITNKRVAMRIGAALTMTLNLPFRKIANASLGLRPDGHGSIALDLMEDDGARLSYIMTWPHVRPWHMKQTQPALRCIPDAGRVAAILSEAAETAVSEPVIERIPAARAVAAE</sequence>
<feature type="transmembrane region" description="Helical" evidence="1">
    <location>
        <begin position="73"/>
        <end position="98"/>
    </location>
</feature>
<dbReference type="Proteomes" id="UP000245708">
    <property type="component" value="Unassembled WGS sequence"/>
</dbReference>
<comment type="caution">
    <text evidence="3">The sequence shown here is derived from an EMBL/GenBank/DDBJ whole genome shotgun (WGS) entry which is preliminary data.</text>
</comment>
<evidence type="ECO:0000256" key="1">
    <source>
        <dbReference type="SAM" id="Phobius"/>
    </source>
</evidence>
<dbReference type="RefSeq" id="WP_109666542.1">
    <property type="nucleotide sequence ID" value="NZ_QGGW01000002.1"/>
</dbReference>
<evidence type="ECO:0000259" key="2">
    <source>
        <dbReference type="Pfam" id="PF03703"/>
    </source>
</evidence>